<gene>
    <name evidence="1" type="ORF">EDC63_101616</name>
</gene>
<protein>
    <submittedName>
        <fullName evidence="1">Uncharacterized protein</fullName>
    </submittedName>
</protein>
<name>A0A4R3YFE6_9PROT</name>
<dbReference type="AlphaFoldDB" id="A0A4R3YFE6"/>
<comment type="caution">
    <text evidence="1">The sequence shown here is derived from an EMBL/GenBank/DDBJ whole genome shotgun (WGS) entry which is preliminary data.</text>
</comment>
<dbReference type="EMBL" id="SMCO01000001">
    <property type="protein sequence ID" value="TCV90642.1"/>
    <property type="molecule type" value="Genomic_DNA"/>
</dbReference>
<evidence type="ECO:0000313" key="1">
    <source>
        <dbReference type="EMBL" id="TCV90642.1"/>
    </source>
</evidence>
<keyword evidence="2" id="KW-1185">Reference proteome</keyword>
<evidence type="ECO:0000313" key="2">
    <source>
        <dbReference type="Proteomes" id="UP000295367"/>
    </source>
</evidence>
<proteinExistence type="predicted"/>
<dbReference type="Proteomes" id="UP000295367">
    <property type="component" value="Unassembled WGS sequence"/>
</dbReference>
<sequence>MFIGDSGDNKRIFNPPSMLESEFVCLTSN</sequence>
<organism evidence="1 2">
    <name type="scientific">Sulfurirhabdus autotrophica</name>
    <dbReference type="NCBI Taxonomy" id="1706046"/>
    <lineage>
        <taxon>Bacteria</taxon>
        <taxon>Pseudomonadati</taxon>
        <taxon>Pseudomonadota</taxon>
        <taxon>Betaproteobacteria</taxon>
        <taxon>Nitrosomonadales</taxon>
        <taxon>Sulfuricellaceae</taxon>
        <taxon>Sulfurirhabdus</taxon>
    </lineage>
</organism>
<accession>A0A4R3YFE6</accession>
<reference evidence="1 2" key="1">
    <citation type="submission" date="2019-03" db="EMBL/GenBank/DDBJ databases">
        <title>Genomic Encyclopedia of Type Strains, Phase IV (KMG-IV): sequencing the most valuable type-strain genomes for metagenomic binning, comparative biology and taxonomic classification.</title>
        <authorList>
            <person name="Goeker M."/>
        </authorList>
    </citation>
    <scope>NUCLEOTIDE SEQUENCE [LARGE SCALE GENOMIC DNA]</scope>
    <source>
        <strain evidence="1 2">DSM 100309</strain>
    </source>
</reference>